<dbReference type="AlphaFoldDB" id="A0A6V8HEV6"/>
<dbReference type="InterPro" id="IPR001362">
    <property type="entry name" value="Glyco_hydro_32"/>
</dbReference>
<dbReference type="Gene3D" id="2.60.120.560">
    <property type="entry name" value="Exo-inulinase, domain 1"/>
    <property type="match status" value="1"/>
</dbReference>
<evidence type="ECO:0000259" key="7">
    <source>
        <dbReference type="Pfam" id="PF00251"/>
    </source>
</evidence>
<evidence type="ECO:0000256" key="1">
    <source>
        <dbReference type="ARBA" id="ARBA00009902"/>
    </source>
</evidence>
<dbReference type="GO" id="GO:0004575">
    <property type="term" value="F:sucrose alpha-glucosidase activity"/>
    <property type="evidence" value="ECO:0007669"/>
    <property type="project" value="TreeGrafter"/>
</dbReference>
<comment type="caution">
    <text evidence="9">The sequence shown here is derived from an EMBL/GenBank/DDBJ whole genome shotgun (WGS) entry which is preliminary data.</text>
</comment>
<name>A0A6V8HEV6_TALPI</name>
<dbReference type="InterPro" id="IPR013189">
    <property type="entry name" value="Glyco_hydro_32_C"/>
</dbReference>
<evidence type="ECO:0000256" key="5">
    <source>
        <dbReference type="RuleBase" id="RU362110"/>
    </source>
</evidence>
<dbReference type="GO" id="GO:0005737">
    <property type="term" value="C:cytoplasm"/>
    <property type="evidence" value="ECO:0007669"/>
    <property type="project" value="TreeGrafter"/>
</dbReference>
<keyword evidence="3 5" id="KW-0378">Hydrolase</keyword>
<comment type="similarity">
    <text evidence="1 5">Belongs to the glycosyl hydrolase 32 family.</text>
</comment>
<proteinExistence type="inferred from homology"/>
<dbReference type="CDD" id="cd18622">
    <property type="entry name" value="GH32_Inu-like"/>
    <property type="match status" value="1"/>
</dbReference>
<dbReference type="EMBL" id="DF933830">
    <property type="protein sequence ID" value="GAM39871.1"/>
    <property type="molecule type" value="Genomic_DNA"/>
</dbReference>
<dbReference type="SUPFAM" id="SSF75005">
    <property type="entry name" value="Arabinanase/levansucrase/invertase"/>
    <property type="match status" value="1"/>
</dbReference>
<keyword evidence="4 5" id="KW-0326">Glycosidase</keyword>
<dbReference type="InterPro" id="IPR018053">
    <property type="entry name" value="Glyco_hydro_32_AS"/>
</dbReference>
<feature type="domain" description="Glycosyl hydrolase family 32 N-terminal" evidence="7">
    <location>
        <begin position="458"/>
        <end position="542"/>
    </location>
</feature>
<accession>A0A6V8HEV6</accession>
<dbReference type="InterPro" id="IPR023296">
    <property type="entry name" value="Glyco_hydro_beta-prop_sf"/>
</dbReference>
<reference evidence="10" key="1">
    <citation type="journal article" date="2015" name="Genome Announc.">
        <title>Draft genome sequence of Talaromyces cellulolyticus strain Y-94, a source of lignocellulosic biomass-degrading enzymes.</title>
        <authorList>
            <person name="Fujii T."/>
            <person name="Koike H."/>
            <person name="Sawayama S."/>
            <person name="Yano S."/>
            <person name="Inoue H."/>
        </authorList>
    </citation>
    <scope>NUCLEOTIDE SEQUENCE [LARGE SCALE GENOMIC DNA]</scope>
    <source>
        <strain evidence="10">Y-94</strain>
    </source>
</reference>
<dbReference type="Gene3D" id="2.115.10.20">
    <property type="entry name" value="Glycosyl hydrolase domain, family 43"/>
    <property type="match status" value="2"/>
</dbReference>
<dbReference type="Proteomes" id="UP000053095">
    <property type="component" value="Unassembled WGS sequence"/>
</dbReference>
<evidence type="ECO:0000259" key="8">
    <source>
        <dbReference type="Pfam" id="PF08244"/>
    </source>
</evidence>
<gene>
    <name evidence="9" type="ORF">TCE0_034r11767</name>
</gene>
<dbReference type="InterPro" id="IPR013148">
    <property type="entry name" value="Glyco_hydro_32_N"/>
</dbReference>
<keyword evidence="2 6" id="KW-0732">Signal</keyword>
<protein>
    <submittedName>
        <fullName evidence="9">Exoinulinase</fullName>
    </submittedName>
</protein>
<feature type="signal peptide" evidence="6">
    <location>
        <begin position="1"/>
        <end position="22"/>
    </location>
</feature>
<sequence length="712" mass="77866">MFYSTIIRKAILFASLGVLCVAETYQEQYRDQYHFSPEKNWMNDPNGMLYHKGVYHLYFQYNPGGMTWGNISWGHATSNDLLHWTEQPIALEVRKDAGGNVQEYFYSGSAVVDTENTSGFGTRGHPPLVAIYTSHYAQNMTLPSGKTVVSGQESQSIAYSLDDGMTWTTYDAQNPVIHEPPTEYITADTIQNFRDPFVFWEDSQKHWTMVVSLPNDHMVLIYTSPNLKDWTKVSTFGPANAISGQWECPGLFPLPVDGDKNNVKWVLQLGSNPGGPTIGSGTQYFVGSFDGTTFTADADTVYAAVGGPAGSSVVEDWQDTSSLASSTAALNWTATGDFVGITPVTGEDKVSNVLDTYFHGDSNTGAITSEAFVIAKSFMNFRIAGGYHPYNPSTYGTPSDTETSLNLKVNGKVVRSATGQNTGTLAWQGWDVSNFANQTAVLEIADFNTGATGWGHLIVGEILFSESLAEEQKANWVDHGPDYYAAATYNGLDGYDRVAVGWANNWAYGSDIPTNPWRSSMSVMRKYSLATIDSKITLVQEPYNLAPISSTCYDKKWDTLPGSQFDLPVTGKSLDVTLAFDIVSTINSSAQEDSTMRLLVRSSKDGSHATVIGYDASTQQFFVDRTNSGDVNFAPVFPGTYSAALIPDAHGRVTLRVLVDWSLVEVFGGQGESVITAQIFPSDDNESISLSYTPGAFKNVYIKVKDVASVWK</sequence>
<dbReference type="InterPro" id="IPR013320">
    <property type="entry name" value="ConA-like_dom_sf"/>
</dbReference>
<evidence type="ECO:0000256" key="2">
    <source>
        <dbReference type="ARBA" id="ARBA00022729"/>
    </source>
</evidence>
<organism evidence="9 10">
    <name type="scientific">Talaromyces pinophilus</name>
    <name type="common">Penicillium pinophilum</name>
    <dbReference type="NCBI Taxonomy" id="128442"/>
    <lineage>
        <taxon>Eukaryota</taxon>
        <taxon>Fungi</taxon>
        <taxon>Dikarya</taxon>
        <taxon>Ascomycota</taxon>
        <taxon>Pezizomycotina</taxon>
        <taxon>Eurotiomycetes</taxon>
        <taxon>Eurotiomycetidae</taxon>
        <taxon>Eurotiales</taxon>
        <taxon>Trichocomaceae</taxon>
        <taxon>Talaromyces</taxon>
        <taxon>Talaromyces sect. Talaromyces</taxon>
    </lineage>
</organism>
<evidence type="ECO:0000256" key="4">
    <source>
        <dbReference type="ARBA" id="ARBA00023295"/>
    </source>
</evidence>
<feature type="domain" description="Glycosyl hydrolase family 32 C-terminal" evidence="8">
    <location>
        <begin position="563"/>
        <end position="699"/>
    </location>
</feature>
<dbReference type="PROSITE" id="PS00609">
    <property type="entry name" value="GLYCOSYL_HYDROL_F32"/>
    <property type="match status" value="1"/>
</dbReference>
<dbReference type="SMART" id="SM00640">
    <property type="entry name" value="Glyco_32"/>
    <property type="match status" value="1"/>
</dbReference>
<feature type="domain" description="Glycosyl hydrolase family 32 N-terminal" evidence="7">
    <location>
        <begin position="34"/>
        <end position="298"/>
    </location>
</feature>
<dbReference type="Pfam" id="PF00251">
    <property type="entry name" value="Glyco_hydro_32N"/>
    <property type="match status" value="2"/>
</dbReference>
<evidence type="ECO:0000313" key="9">
    <source>
        <dbReference type="EMBL" id="GAM39871.1"/>
    </source>
</evidence>
<dbReference type="PANTHER" id="PTHR42800:SF1">
    <property type="entry name" value="EXOINULINASE INUD (AFU_ORTHOLOGUE AFUA_5G00480)"/>
    <property type="match status" value="1"/>
</dbReference>
<dbReference type="Pfam" id="PF08244">
    <property type="entry name" value="Glyco_hydro_32C"/>
    <property type="match status" value="1"/>
</dbReference>
<keyword evidence="10" id="KW-1185">Reference proteome</keyword>
<evidence type="ECO:0000256" key="6">
    <source>
        <dbReference type="SAM" id="SignalP"/>
    </source>
</evidence>
<feature type="chain" id="PRO_5028421104" evidence="6">
    <location>
        <begin position="23"/>
        <end position="712"/>
    </location>
</feature>
<dbReference type="GO" id="GO:0005987">
    <property type="term" value="P:sucrose catabolic process"/>
    <property type="evidence" value="ECO:0007669"/>
    <property type="project" value="TreeGrafter"/>
</dbReference>
<evidence type="ECO:0000313" key="10">
    <source>
        <dbReference type="Proteomes" id="UP000053095"/>
    </source>
</evidence>
<dbReference type="SUPFAM" id="SSF49899">
    <property type="entry name" value="Concanavalin A-like lectins/glucanases"/>
    <property type="match status" value="1"/>
</dbReference>
<dbReference type="PANTHER" id="PTHR42800">
    <property type="entry name" value="EXOINULINASE INUD (AFU_ORTHOLOGUE AFUA_5G00480)"/>
    <property type="match status" value="1"/>
</dbReference>
<evidence type="ECO:0000256" key="3">
    <source>
        <dbReference type="ARBA" id="ARBA00022801"/>
    </source>
</evidence>